<name>A0A6L6ITU5_9ENTR</name>
<reference evidence="2 3" key="1">
    <citation type="submission" date="2019-11" db="EMBL/GenBank/DDBJ databases">
        <title>Escherichia alba sp. nov. isolated from the gut of plastic-eating superworms Zophobas atratus.</title>
        <authorList>
            <person name="Yang Y."/>
        </authorList>
    </citation>
    <scope>NUCLEOTIDE SEQUENCE [LARGE SCALE GENOMIC DNA]</scope>
    <source>
        <strain evidence="3">BIT-B35</strain>
    </source>
</reference>
<keyword evidence="3" id="KW-1185">Reference proteome</keyword>
<dbReference type="Proteomes" id="UP000477739">
    <property type="component" value="Unassembled WGS sequence"/>
</dbReference>
<dbReference type="AlphaFoldDB" id="A0A6L6ITU5"/>
<evidence type="ECO:0008006" key="4">
    <source>
        <dbReference type="Google" id="ProtNLM"/>
    </source>
</evidence>
<comment type="caution">
    <text evidence="2">The sequence shown here is derived from an EMBL/GenBank/DDBJ whole genome shotgun (WGS) entry which is preliminary data.</text>
</comment>
<keyword evidence="1" id="KW-0812">Transmembrane</keyword>
<keyword evidence="1" id="KW-0472">Membrane</keyword>
<evidence type="ECO:0000313" key="3">
    <source>
        <dbReference type="Proteomes" id="UP000477739"/>
    </source>
</evidence>
<evidence type="ECO:0000313" key="2">
    <source>
        <dbReference type="EMBL" id="MTH48806.1"/>
    </source>
</evidence>
<gene>
    <name evidence="2" type="ORF">GJV78_21740</name>
</gene>
<organism evidence="2 3">
    <name type="scientific">Intestinirhabdus alba</name>
    <dbReference type="NCBI Taxonomy" id="2899544"/>
    <lineage>
        <taxon>Bacteria</taxon>
        <taxon>Pseudomonadati</taxon>
        <taxon>Pseudomonadota</taxon>
        <taxon>Gammaproteobacteria</taxon>
        <taxon>Enterobacterales</taxon>
        <taxon>Enterobacteriaceae</taxon>
        <taxon>Intestinirhabdus</taxon>
    </lineage>
</organism>
<keyword evidence="1" id="KW-1133">Transmembrane helix</keyword>
<dbReference type="EMBL" id="WMJZ01000061">
    <property type="protein sequence ID" value="MTH48806.1"/>
    <property type="molecule type" value="Genomic_DNA"/>
</dbReference>
<accession>A0A6L6ITU5</accession>
<feature type="non-terminal residue" evidence="2">
    <location>
        <position position="199"/>
    </location>
</feature>
<feature type="transmembrane region" description="Helical" evidence="1">
    <location>
        <begin position="7"/>
        <end position="31"/>
    </location>
</feature>
<protein>
    <recommendedName>
        <fullName evidence="4">Type VI secretion protein VasK</fullName>
    </recommendedName>
</protein>
<evidence type="ECO:0000256" key="1">
    <source>
        <dbReference type="SAM" id="Phobius"/>
    </source>
</evidence>
<feature type="transmembrane region" description="Helical" evidence="1">
    <location>
        <begin position="43"/>
        <end position="69"/>
    </location>
</feature>
<sequence>MHKHKILWWIGVLIFVCVVGALTAVAIYFWSDRLNLVTLTSKIALWMAAIFFILCALQLSRFAFLYPILKKYFHSNNGRSAALTLSSSQNNFPALFSIRHREDSGDNGGELNYFKELTDYLKRGYGYLWWKKVRILIVTGKTADVERLTPGLVVQRWQEDKGTVLLWGGDLNVRSDIAWFRVLYKMRRRPADGIVWVTS</sequence>
<proteinExistence type="predicted"/>